<organism evidence="3 4">
    <name type="scientific">Peronospora matthiolae</name>
    <dbReference type="NCBI Taxonomy" id="2874970"/>
    <lineage>
        <taxon>Eukaryota</taxon>
        <taxon>Sar</taxon>
        <taxon>Stramenopiles</taxon>
        <taxon>Oomycota</taxon>
        <taxon>Peronosporomycetes</taxon>
        <taxon>Peronosporales</taxon>
        <taxon>Peronosporaceae</taxon>
        <taxon>Peronospora</taxon>
    </lineage>
</organism>
<evidence type="ECO:0000259" key="2">
    <source>
        <dbReference type="Pfam" id="PF03399"/>
    </source>
</evidence>
<feature type="compositionally biased region" description="Low complexity" evidence="1">
    <location>
        <begin position="168"/>
        <end position="181"/>
    </location>
</feature>
<dbReference type="InterPro" id="IPR045107">
    <property type="entry name" value="SAC3/GANP/THP3"/>
</dbReference>
<dbReference type="PANTHER" id="PTHR12436">
    <property type="entry name" value="80 KDA MCM3-ASSOCIATED PROTEIN"/>
    <property type="match status" value="1"/>
</dbReference>
<dbReference type="InterPro" id="IPR005062">
    <property type="entry name" value="SAC3/GANP/THP3_conserved"/>
</dbReference>
<name>A0AAV1VAQ4_9STRA</name>
<dbReference type="EMBL" id="CAKLBY020000302">
    <property type="protein sequence ID" value="CAK7943422.1"/>
    <property type="molecule type" value="Genomic_DNA"/>
</dbReference>
<feature type="region of interest" description="Disordered" evidence="1">
    <location>
        <begin position="1"/>
        <end position="25"/>
    </location>
</feature>
<feature type="compositionally biased region" description="Basic residues" evidence="1">
    <location>
        <begin position="309"/>
        <end position="319"/>
    </location>
</feature>
<sequence>MTPSTPPHTATPSAGFTSKQAAAATAARFAGYSSFYATPASTQTQNLSPFTSHPPLRPTSGLFTRPQGPPPPPPPPRPLHHLHSATPPRPPPPPPSVTLYSRGPPPLSRPPPPRANAPVASQWQWTNGNNGPAAAAAAATPPPVRFQLTPQPSRGPVGPPPPPPRGFRPPASAFSAAPPPTAASAAVAGNAKWPEALHEYVKRAFARCQGAADQTITQNVLKERITTAIMTNSLWTKNWAVEALPVLVGDTPAAAMQTKAEMGRARATVGLGPLGSHTAASLPGNNNCRNQVRVNEVATMPGKDLMTSGKKKKTKKRKHESSIVEQADDQRKTERKQRFFQTQQELKRWVVPEVDTKKLQVLTLDGDLDLAAMVIKGTSQTIEKKYLRLTSPPHPSTVRPEPVLHRALELVKSKWKKGDHDYVYACSQLKSIRQDCTVQHIKNEFTVSVYEIHARIALESGDINEFNQCQTQLHELYEKLIPGEAIEFLAYRILYCVYVSLQAKKGDSNAGQLGMYNVLGLVTAKLRAHPAISHALAVRQAVAMNDYHRFFKLYVGAPNMAGYLMDVMVPAIRLSALRAMCKAYRPTVSMQHIRNELKLTGKAGKAFIRQSGLAFVKGDKTRVDTKASDIVWTLSNESSLI</sequence>
<feature type="domain" description="SAC3/GANP/THP3 conserved" evidence="2">
    <location>
        <begin position="384"/>
        <end position="614"/>
    </location>
</feature>
<dbReference type="Pfam" id="PF03399">
    <property type="entry name" value="SAC3_GANP"/>
    <property type="match status" value="1"/>
</dbReference>
<dbReference type="Gene3D" id="1.25.40.990">
    <property type="match status" value="1"/>
</dbReference>
<dbReference type="Proteomes" id="UP001162060">
    <property type="component" value="Unassembled WGS sequence"/>
</dbReference>
<feature type="region of interest" description="Disordered" evidence="1">
    <location>
        <begin position="42"/>
        <end position="181"/>
    </location>
</feature>
<feature type="compositionally biased region" description="Pro residues" evidence="1">
    <location>
        <begin position="157"/>
        <end position="167"/>
    </location>
</feature>
<proteinExistence type="predicted"/>
<feature type="region of interest" description="Disordered" evidence="1">
    <location>
        <begin position="303"/>
        <end position="335"/>
    </location>
</feature>
<accession>A0AAV1VAQ4</accession>
<protein>
    <recommendedName>
        <fullName evidence="2">SAC3/GANP/THP3 conserved domain-containing protein</fullName>
    </recommendedName>
</protein>
<dbReference type="AlphaFoldDB" id="A0AAV1VAQ4"/>
<feature type="compositionally biased region" description="Pro residues" evidence="1">
    <location>
        <begin position="103"/>
        <end position="115"/>
    </location>
</feature>
<feature type="compositionally biased region" description="Pro residues" evidence="1">
    <location>
        <begin position="67"/>
        <end position="77"/>
    </location>
</feature>
<feature type="compositionally biased region" description="Polar residues" evidence="1">
    <location>
        <begin position="42"/>
        <end position="51"/>
    </location>
</feature>
<feature type="compositionally biased region" description="Low complexity" evidence="1">
    <location>
        <begin position="7"/>
        <end position="25"/>
    </location>
</feature>
<gene>
    <name evidence="3" type="ORF">PM001_LOCUS28572</name>
</gene>
<reference evidence="3" key="1">
    <citation type="submission" date="2024-01" db="EMBL/GenBank/DDBJ databases">
        <authorList>
            <person name="Webb A."/>
        </authorList>
    </citation>
    <scope>NUCLEOTIDE SEQUENCE</scope>
    <source>
        <strain evidence="3">Pm1</strain>
    </source>
</reference>
<evidence type="ECO:0000313" key="4">
    <source>
        <dbReference type="Proteomes" id="UP001162060"/>
    </source>
</evidence>
<comment type="caution">
    <text evidence="3">The sequence shown here is derived from an EMBL/GenBank/DDBJ whole genome shotgun (WGS) entry which is preliminary data.</text>
</comment>
<evidence type="ECO:0000256" key="1">
    <source>
        <dbReference type="SAM" id="MobiDB-lite"/>
    </source>
</evidence>
<evidence type="ECO:0000313" key="3">
    <source>
        <dbReference type="EMBL" id="CAK7943422.1"/>
    </source>
</evidence>
<feature type="compositionally biased region" description="Pro residues" evidence="1">
    <location>
        <begin position="87"/>
        <end position="96"/>
    </location>
</feature>
<dbReference type="PANTHER" id="PTHR12436:SF4">
    <property type="entry name" value="LEUKOCYTE RECEPTOR CLUSTER MEMBER 8"/>
    <property type="match status" value="1"/>
</dbReference>
<dbReference type="GO" id="GO:0005634">
    <property type="term" value="C:nucleus"/>
    <property type="evidence" value="ECO:0007669"/>
    <property type="project" value="TreeGrafter"/>
</dbReference>